<name>A0A6N6VHF2_9HYPH</name>
<evidence type="ECO:0000256" key="2">
    <source>
        <dbReference type="ARBA" id="ARBA00023002"/>
    </source>
</evidence>
<comment type="similarity">
    <text evidence="1">Belongs to the short-chain dehydrogenases/reductases (SDR) family.</text>
</comment>
<protein>
    <submittedName>
        <fullName evidence="3">SDR family NAD(P)-dependent oxidoreductase</fullName>
    </submittedName>
</protein>
<dbReference type="InterPro" id="IPR020904">
    <property type="entry name" value="Sc_DH/Rdtase_CS"/>
</dbReference>
<sequence>MTGRLQGRLAVITGASRGIGRAVALGFAAEGAHVILVARTVGGLEEVDDEIRKIGGKATLVPLDLTDFDALDRLGATIFERWGKLDILVGNAGTLGVLTPVSHLEVKAWDKIVNTNITANWRLIRSFEPLLKRSDAGRAIFVTSGAAQKAKPFWGGYAMSKAALEALVKTWAAECANTSIRANLLSPGATRTAMRKQAMPGEDPSALTKPADLVPLFIELAMTSCERNGEVVEYKKPVKA</sequence>
<dbReference type="GO" id="GO:0016020">
    <property type="term" value="C:membrane"/>
    <property type="evidence" value="ECO:0007669"/>
    <property type="project" value="TreeGrafter"/>
</dbReference>
<dbReference type="PROSITE" id="PS00061">
    <property type="entry name" value="ADH_SHORT"/>
    <property type="match status" value="1"/>
</dbReference>
<accession>A0A6N6VHF2</accession>
<dbReference type="PRINTS" id="PR00081">
    <property type="entry name" value="GDHRDH"/>
</dbReference>
<dbReference type="AlphaFoldDB" id="A0A6N6VHF2"/>
<reference evidence="3 4" key="1">
    <citation type="submission" date="2019-09" db="EMBL/GenBank/DDBJ databases">
        <title>Parvibaculum sedimenti sp. nov., isolated from sediment.</title>
        <authorList>
            <person name="Wang Y."/>
        </authorList>
    </citation>
    <scope>NUCLEOTIDE SEQUENCE [LARGE SCALE GENOMIC DNA]</scope>
    <source>
        <strain evidence="3 4">HXT-9</strain>
    </source>
</reference>
<proteinExistence type="inferred from homology"/>
<dbReference type="RefSeq" id="WP_152215823.1">
    <property type="nucleotide sequence ID" value="NZ_JBAQYD010000118.1"/>
</dbReference>
<comment type="caution">
    <text evidence="3">The sequence shown here is derived from an EMBL/GenBank/DDBJ whole genome shotgun (WGS) entry which is preliminary data.</text>
</comment>
<dbReference type="PANTHER" id="PTHR44196">
    <property type="entry name" value="DEHYDROGENASE/REDUCTASE SDR FAMILY MEMBER 7B"/>
    <property type="match status" value="1"/>
</dbReference>
<dbReference type="InterPro" id="IPR036291">
    <property type="entry name" value="NAD(P)-bd_dom_sf"/>
</dbReference>
<organism evidence="3 4">
    <name type="scientific">Parvibaculum sedimenti</name>
    <dbReference type="NCBI Taxonomy" id="2608632"/>
    <lineage>
        <taxon>Bacteria</taxon>
        <taxon>Pseudomonadati</taxon>
        <taxon>Pseudomonadota</taxon>
        <taxon>Alphaproteobacteria</taxon>
        <taxon>Hyphomicrobiales</taxon>
        <taxon>Parvibaculaceae</taxon>
        <taxon>Parvibaculum</taxon>
    </lineage>
</organism>
<dbReference type="InterPro" id="IPR002347">
    <property type="entry name" value="SDR_fam"/>
</dbReference>
<evidence type="ECO:0000313" key="3">
    <source>
        <dbReference type="EMBL" id="KAB7740458.1"/>
    </source>
</evidence>
<dbReference type="Proteomes" id="UP000468901">
    <property type="component" value="Unassembled WGS sequence"/>
</dbReference>
<keyword evidence="2" id="KW-0560">Oxidoreductase</keyword>
<dbReference type="GO" id="GO:0016491">
    <property type="term" value="F:oxidoreductase activity"/>
    <property type="evidence" value="ECO:0007669"/>
    <property type="project" value="UniProtKB-KW"/>
</dbReference>
<evidence type="ECO:0000313" key="4">
    <source>
        <dbReference type="Proteomes" id="UP000468901"/>
    </source>
</evidence>
<keyword evidence="4" id="KW-1185">Reference proteome</keyword>
<dbReference type="Pfam" id="PF00106">
    <property type="entry name" value="adh_short"/>
    <property type="match status" value="1"/>
</dbReference>
<dbReference type="PANTHER" id="PTHR44196:SF4">
    <property type="entry name" value="SHORT CHAIN DEHYDROGENASE"/>
    <property type="match status" value="1"/>
</dbReference>
<dbReference type="Gene3D" id="3.40.50.720">
    <property type="entry name" value="NAD(P)-binding Rossmann-like Domain"/>
    <property type="match status" value="1"/>
</dbReference>
<dbReference type="SUPFAM" id="SSF51735">
    <property type="entry name" value="NAD(P)-binding Rossmann-fold domains"/>
    <property type="match status" value="1"/>
</dbReference>
<dbReference type="EMBL" id="WESC01000006">
    <property type="protein sequence ID" value="KAB7740458.1"/>
    <property type="molecule type" value="Genomic_DNA"/>
</dbReference>
<dbReference type="CDD" id="cd05233">
    <property type="entry name" value="SDR_c"/>
    <property type="match status" value="1"/>
</dbReference>
<gene>
    <name evidence="3" type="ORF">F2P47_07980</name>
</gene>
<evidence type="ECO:0000256" key="1">
    <source>
        <dbReference type="ARBA" id="ARBA00006484"/>
    </source>
</evidence>